<name>A0A4Q1CIP3_9BACT</name>
<dbReference type="Proteomes" id="UP000290204">
    <property type="component" value="Unassembled WGS sequence"/>
</dbReference>
<reference evidence="3 4" key="1">
    <citation type="submission" date="2019-01" db="EMBL/GenBank/DDBJ databases">
        <title>Lacibacter sp. strain TTM-7.</title>
        <authorList>
            <person name="Chen W.-M."/>
        </authorList>
    </citation>
    <scope>NUCLEOTIDE SEQUENCE [LARGE SCALE GENOMIC DNA]</scope>
    <source>
        <strain evidence="3 4">TTM-7</strain>
    </source>
</reference>
<evidence type="ECO:0000259" key="2">
    <source>
        <dbReference type="Pfam" id="PF06580"/>
    </source>
</evidence>
<evidence type="ECO:0000313" key="4">
    <source>
        <dbReference type="Proteomes" id="UP000290204"/>
    </source>
</evidence>
<dbReference type="Gene3D" id="3.30.565.10">
    <property type="entry name" value="Histidine kinase-like ATPase, C-terminal domain"/>
    <property type="match status" value="1"/>
</dbReference>
<feature type="transmembrane region" description="Helical" evidence="1">
    <location>
        <begin position="37"/>
        <end position="56"/>
    </location>
</feature>
<organism evidence="3 4">
    <name type="scientific">Lacibacter luteus</name>
    <dbReference type="NCBI Taxonomy" id="2508719"/>
    <lineage>
        <taxon>Bacteria</taxon>
        <taxon>Pseudomonadati</taxon>
        <taxon>Bacteroidota</taxon>
        <taxon>Chitinophagia</taxon>
        <taxon>Chitinophagales</taxon>
        <taxon>Chitinophagaceae</taxon>
        <taxon>Lacibacter</taxon>
    </lineage>
</organism>
<proteinExistence type="predicted"/>
<dbReference type="InterPro" id="IPR010559">
    <property type="entry name" value="Sig_transdc_His_kin_internal"/>
</dbReference>
<keyword evidence="1" id="KW-1133">Transmembrane helix</keyword>
<keyword evidence="3" id="KW-0418">Kinase</keyword>
<evidence type="ECO:0000313" key="3">
    <source>
        <dbReference type="EMBL" id="RXK59954.1"/>
    </source>
</evidence>
<keyword evidence="3" id="KW-0808">Transferase</keyword>
<protein>
    <submittedName>
        <fullName evidence="3">Sensor histidine kinase</fullName>
    </submittedName>
</protein>
<evidence type="ECO:0000256" key="1">
    <source>
        <dbReference type="SAM" id="Phobius"/>
    </source>
</evidence>
<dbReference type="OrthoDB" id="9792992at2"/>
<dbReference type="SUPFAM" id="SSF55874">
    <property type="entry name" value="ATPase domain of HSP90 chaperone/DNA topoisomerase II/histidine kinase"/>
    <property type="match status" value="1"/>
</dbReference>
<gene>
    <name evidence="3" type="ORF">ESA94_12975</name>
</gene>
<feature type="transmembrane region" description="Helical" evidence="1">
    <location>
        <begin position="12"/>
        <end position="31"/>
    </location>
</feature>
<dbReference type="GO" id="GO:0016020">
    <property type="term" value="C:membrane"/>
    <property type="evidence" value="ECO:0007669"/>
    <property type="project" value="InterPro"/>
</dbReference>
<dbReference type="InterPro" id="IPR050640">
    <property type="entry name" value="Bact_2-comp_sensor_kinase"/>
</dbReference>
<dbReference type="InterPro" id="IPR036890">
    <property type="entry name" value="HATPase_C_sf"/>
</dbReference>
<keyword evidence="1" id="KW-0472">Membrane</keyword>
<feature type="transmembrane region" description="Helical" evidence="1">
    <location>
        <begin position="77"/>
        <end position="105"/>
    </location>
</feature>
<dbReference type="EMBL" id="SDHW01000003">
    <property type="protein sequence ID" value="RXK59954.1"/>
    <property type="molecule type" value="Genomic_DNA"/>
</dbReference>
<dbReference type="PANTHER" id="PTHR34220">
    <property type="entry name" value="SENSOR HISTIDINE KINASE YPDA"/>
    <property type="match status" value="1"/>
</dbReference>
<comment type="caution">
    <text evidence="3">The sequence shown here is derived from an EMBL/GenBank/DDBJ whole genome shotgun (WGS) entry which is preliminary data.</text>
</comment>
<dbReference type="PANTHER" id="PTHR34220:SF7">
    <property type="entry name" value="SENSOR HISTIDINE KINASE YPDA"/>
    <property type="match status" value="1"/>
</dbReference>
<dbReference type="AlphaFoldDB" id="A0A4Q1CIP3"/>
<dbReference type="RefSeq" id="WP_129131328.1">
    <property type="nucleotide sequence ID" value="NZ_SDHW01000003.1"/>
</dbReference>
<keyword evidence="1" id="KW-0812">Transmembrane</keyword>
<feature type="domain" description="Signal transduction histidine kinase internal region" evidence="2">
    <location>
        <begin position="163"/>
        <end position="241"/>
    </location>
</feature>
<sequence length="351" mass="40321">MRVSLSKIGAYWWCQAAGWGGNMLMNFFFAWTYNRDITLPFFLRSLIIAVLGVVITHFMRWVIMKLNLLQKPIERQVIYFLLLTVLFSMILPFLSLSLFNLFNLFTPEQRVYSFTRLFLGSAANSFVTLLVWNLIYFIYHYVERFRMQQLDALQMQSVVKELELKTIKAHINPHFIFNSLNGIRALVDEDPARARTAITELSNILRNSMQADKQETVPFEKELAIVKDYLALEQMRFEERLVVNFDIEEDTLDQPIPPMMLQTLVENAIKHGISKNISGGEIKIISRFVKDQHELVIRNTGRLNGEVNADGFGISSTQSRLKLMFGDNAGFSISDVNGNEVEAKVTMPASA</sequence>
<dbReference type="GO" id="GO:0000155">
    <property type="term" value="F:phosphorelay sensor kinase activity"/>
    <property type="evidence" value="ECO:0007669"/>
    <property type="project" value="InterPro"/>
</dbReference>
<accession>A0A4Q1CIP3</accession>
<dbReference type="Pfam" id="PF06580">
    <property type="entry name" value="His_kinase"/>
    <property type="match status" value="1"/>
</dbReference>
<feature type="transmembrane region" description="Helical" evidence="1">
    <location>
        <begin position="117"/>
        <end position="139"/>
    </location>
</feature>
<keyword evidence="4" id="KW-1185">Reference proteome</keyword>